<evidence type="ECO:0000313" key="2">
    <source>
        <dbReference type="EMBL" id="ETS78156.1"/>
    </source>
</evidence>
<dbReference type="HOGENOM" id="CLU_1321303_0_0_1"/>
<gene>
    <name evidence="2" type="ORF">PFICI_10218</name>
</gene>
<proteinExistence type="predicted"/>
<organism evidence="2 3">
    <name type="scientific">Pestalotiopsis fici (strain W106-1 / CGMCC3.15140)</name>
    <dbReference type="NCBI Taxonomy" id="1229662"/>
    <lineage>
        <taxon>Eukaryota</taxon>
        <taxon>Fungi</taxon>
        <taxon>Dikarya</taxon>
        <taxon>Ascomycota</taxon>
        <taxon>Pezizomycotina</taxon>
        <taxon>Sordariomycetes</taxon>
        <taxon>Xylariomycetidae</taxon>
        <taxon>Amphisphaeriales</taxon>
        <taxon>Sporocadaceae</taxon>
        <taxon>Pestalotiopsis</taxon>
    </lineage>
</organism>
<dbReference type="OrthoDB" id="4731604at2759"/>
<dbReference type="GeneID" id="19275231"/>
<evidence type="ECO:0000256" key="1">
    <source>
        <dbReference type="SAM" id="MobiDB-lite"/>
    </source>
</evidence>
<dbReference type="EMBL" id="KI912115">
    <property type="protein sequence ID" value="ETS78156.1"/>
    <property type="molecule type" value="Genomic_DNA"/>
</dbReference>
<name>W3WZ39_PESFW</name>
<evidence type="ECO:0008006" key="4">
    <source>
        <dbReference type="Google" id="ProtNLM"/>
    </source>
</evidence>
<dbReference type="RefSeq" id="XP_007836990.1">
    <property type="nucleotide sequence ID" value="XM_007838799.1"/>
</dbReference>
<dbReference type="AlphaFoldDB" id="W3WZ39"/>
<evidence type="ECO:0000313" key="3">
    <source>
        <dbReference type="Proteomes" id="UP000030651"/>
    </source>
</evidence>
<accession>W3WZ39</accession>
<sequence length="208" mass="22792">MADNLALSLYGLSASELRELILALCMEKKVKDAARCHIDVMRGASVSTTPTAKIASSHFIPYTLPAAAAETDPFGPLHLATPPTSQRHHLPSLLTSPLDPGKVTKTPSKTSAKNKKKLQEQQQNLSPIKVKRTTLYHTCANCNKRFRQQDNGVHACCYHPGQLVSSSTLDFADDWTRTSPRTKKYSCCGRGEKAVGCQFERHVAEASD</sequence>
<dbReference type="Proteomes" id="UP000030651">
    <property type="component" value="Unassembled WGS sequence"/>
</dbReference>
<protein>
    <recommendedName>
        <fullName evidence="4">C2H2-type domain-containing protein</fullName>
    </recommendedName>
</protein>
<dbReference type="KEGG" id="pfy:PFICI_10218"/>
<reference evidence="3" key="1">
    <citation type="journal article" date="2015" name="BMC Genomics">
        <title>Genomic and transcriptomic analysis of the endophytic fungus Pestalotiopsis fici reveals its lifestyle and high potential for synthesis of natural products.</title>
        <authorList>
            <person name="Wang X."/>
            <person name="Zhang X."/>
            <person name="Liu L."/>
            <person name="Xiang M."/>
            <person name="Wang W."/>
            <person name="Sun X."/>
            <person name="Che Y."/>
            <person name="Guo L."/>
            <person name="Liu G."/>
            <person name="Guo L."/>
            <person name="Wang C."/>
            <person name="Yin W.B."/>
            <person name="Stadler M."/>
            <person name="Zhang X."/>
            <person name="Liu X."/>
        </authorList>
    </citation>
    <scope>NUCLEOTIDE SEQUENCE [LARGE SCALE GENOMIC DNA]</scope>
    <source>
        <strain evidence="3">W106-1 / CGMCC3.15140</strain>
    </source>
</reference>
<dbReference type="InParanoid" id="W3WZ39"/>
<keyword evidence="3" id="KW-1185">Reference proteome</keyword>
<feature type="region of interest" description="Disordered" evidence="1">
    <location>
        <begin position="75"/>
        <end position="123"/>
    </location>
</feature>